<sequence length="100" mass="11092">MGRGKRGRGGRKGRGRVRGRSGVWKGKVGRTVRKKGGGEVLGAGIDDGSEDEDDYEEEEEEEGTTGFENVVKKVRTRTRQTTHLMPQGGKSSFYDYAERK</sequence>
<evidence type="ECO:0000256" key="1">
    <source>
        <dbReference type="SAM" id="MobiDB-lite"/>
    </source>
</evidence>
<feature type="compositionally biased region" description="Acidic residues" evidence="1">
    <location>
        <begin position="47"/>
        <end position="63"/>
    </location>
</feature>
<evidence type="ECO:0000313" key="3">
    <source>
        <dbReference type="Proteomes" id="UP000800040"/>
    </source>
</evidence>
<dbReference type="Proteomes" id="UP000800040">
    <property type="component" value="Unassembled WGS sequence"/>
</dbReference>
<dbReference type="AlphaFoldDB" id="A0A6A5KQ19"/>
<accession>A0A6A5KQ19</accession>
<evidence type="ECO:0000313" key="2">
    <source>
        <dbReference type="EMBL" id="KAF1836484.1"/>
    </source>
</evidence>
<name>A0A6A5KQ19_9PLEO</name>
<organism evidence="2 3">
    <name type="scientific">Decorospora gaudefroyi</name>
    <dbReference type="NCBI Taxonomy" id="184978"/>
    <lineage>
        <taxon>Eukaryota</taxon>
        <taxon>Fungi</taxon>
        <taxon>Dikarya</taxon>
        <taxon>Ascomycota</taxon>
        <taxon>Pezizomycotina</taxon>
        <taxon>Dothideomycetes</taxon>
        <taxon>Pleosporomycetidae</taxon>
        <taxon>Pleosporales</taxon>
        <taxon>Pleosporineae</taxon>
        <taxon>Pleosporaceae</taxon>
        <taxon>Decorospora</taxon>
    </lineage>
</organism>
<reference evidence="2" key="1">
    <citation type="submission" date="2020-01" db="EMBL/GenBank/DDBJ databases">
        <authorList>
            <consortium name="DOE Joint Genome Institute"/>
            <person name="Haridas S."/>
            <person name="Albert R."/>
            <person name="Binder M."/>
            <person name="Bloem J."/>
            <person name="Labutti K."/>
            <person name="Salamov A."/>
            <person name="Andreopoulos B."/>
            <person name="Baker S.E."/>
            <person name="Barry K."/>
            <person name="Bills G."/>
            <person name="Bluhm B.H."/>
            <person name="Cannon C."/>
            <person name="Castanera R."/>
            <person name="Culley D.E."/>
            <person name="Daum C."/>
            <person name="Ezra D."/>
            <person name="Gonzalez J.B."/>
            <person name="Henrissat B."/>
            <person name="Kuo A."/>
            <person name="Liang C."/>
            <person name="Lipzen A."/>
            <person name="Lutzoni F."/>
            <person name="Magnuson J."/>
            <person name="Mondo S."/>
            <person name="Nolan M."/>
            <person name="Ohm R."/>
            <person name="Pangilinan J."/>
            <person name="Park H.-J."/>
            <person name="Ramirez L."/>
            <person name="Alfaro M."/>
            <person name="Sun H."/>
            <person name="Tritt A."/>
            <person name="Yoshinaga Y."/>
            <person name="Zwiers L.-H."/>
            <person name="Turgeon B.G."/>
            <person name="Goodwin S.B."/>
            <person name="Spatafora J.W."/>
            <person name="Crous P.W."/>
            <person name="Grigoriev I.V."/>
        </authorList>
    </citation>
    <scope>NUCLEOTIDE SEQUENCE</scope>
    <source>
        <strain evidence="2">P77</strain>
    </source>
</reference>
<keyword evidence="3" id="KW-1185">Reference proteome</keyword>
<gene>
    <name evidence="2" type="ORF">BDW02DRAFT_577852</name>
</gene>
<protein>
    <submittedName>
        <fullName evidence="2">Uncharacterized protein</fullName>
    </submittedName>
</protein>
<dbReference type="EMBL" id="ML975272">
    <property type="protein sequence ID" value="KAF1836484.1"/>
    <property type="molecule type" value="Genomic_DNA"/>
</dbReference>
<proteinExistence type="predicted"/>
<feature type="compositionally biased region" description="Basic residues" evidence="1">
    <location>
        <begin position="1"/>
        <end position="19"/>
    </location>
</feature>
<feature type="region of interest" description="Disordered" evidence="1">
    <location>
        <begin position="1"/>
        <end position="100"/>
    </location>
</feature>